<gene>
    <name evidence="5" type="primary">LOC109133309</name>
</gene>
<keyword evidence="1" id="KW-0479">Metal-binding</keyword>
<evidence type="ECO:0000313" key="4">
    <source>
        <dbReference type="Proteomes" id="UP000694864"/>
    </source>
</evidence>
<evidence type="ECO:0000313" key="5">
    <source>
        <dbReference type="RefSeq" id="XP_019101859.1"/>
    </source>
</evidence>
<protein>
    <submittedName>
        <fullName evidence="5">Uncharacterized protein LOC109133309</fullName>
    </submittedName>
</protein>
<dbReference type="PANTHER" id="PTHR15503:SF45">
    <property type="entry name" value="RNA-DIRECTED DNA POLYMERASE HOMOLOG"/>
    <property type="match status" value="1"/>
</dbReference>
<keyword evidence="1" id="KW-0862">Zinc</keyword>
<dbReference type="Pfam" id="PF00098">
    <property type="entry name" value="zf-CCHC"/>
    <property type="match status" value="1"/>
</dbReference>
<feature type="domain" description="CCHC-type" evidence="3">
    <location>
        <begin position="94"/>
        <end position="106"/>
    </location>
</feature>
<organism evidence="4 5">
    <name type="scientific">Camelina sativa</name>
    <name type="common">False flax</name>
    <name type="synonym">Myagrum sativum</name>
    <dbReference type="NCBI Taxonomy" id="90675"/>
    <lineage>
        <taxon>Eukaryota</taxon>
        <taxon>Viridiplantae</taxon>
        <taxon>Streptophyta</taxon>
        <taxon>Embryophyta</taxon>
        <taxon>Tracheophyta</taxon>
        <taxon>Spermatophyta</taxon>
        <taxon>Magnoliopsida</taxon>
        <taxon>eudicotyledons</taxon>
        <taxon>Gunneridae</taxon>
        <taxon>Pentapetalae</taxon>
        <taxon>rosids</taxon>
        <taxon>malvids</taxon>
        <taxon>Brassicales</taxon>
        <taxon>Brassicaceae</taxon>
        <taxon>Camelineae</taxon>
        <taxon>Camelina</taxon>
    </lineage>
</organism>
<dbReference type="InterPro" id="IPR032567">
    <property type="entry name" value="RTL1-rel"/>
</dbReference>
<feature type="region of interest" description="Disordered" evidence="2">
    <location>
        <begin position="23"/>
        <end position="52"/>
    </location>
</feature>
<feature type="domain" description="CCHC-type" evidence="3">
    <location>
        <begin position="71"/>
        <end position="87"/>
    </location>
</feature>
<dbReference type="RefSeq" id="XP_019101859.1">
    <property type="nucleotide sequence ID" value="XM_019246314.1"/>
</dbReference>
<dbReference type="InterPro" id="IPR021109">
    <property type="entry name" value="Peptidase_aspartic_dom_sf"/>
</dbReference>
<reference evidence="4" key="1">
    <citation type="journal article" date="2014" name="Nat. Commun.">
        <title>The emerging biofuel crop Camelina sativa retains a highly undifferentiated hexaploid genome structure.</title>
        <authorList>
            <person name="Kagale S."/>
            <person name="Koh C."/>
            <person name="Nixon J."/>
            <person name="Bollina V."/>
            <person name="Clarke W.E."/>
            <person name="Tuteja R."/>
            <person name="Spillane C."/>
            <person name="Robinson S.J."/>
            <person name="Links M.G."/>
            <person name="Clarke C."/>
            <person name="Higgins E.E."/>
            <person name="Huebert T."/>
            <person name="Sharpe A.G."/>
            <person name="Parkin I.A."/>
        </authorList>
    </citation>
    <scope>NUCLEOTIDE SEQUENCE [LARGE SCALE GENOMIC DNA]</scope>
    <source>
        <strain evidence="4">cv. DH55</strain>
    </source>
</reference>
<dbReference type="InterPro" id="IPR001878">
    <property type="entry name" value="Znf_CCHC"/>
</dbReference>
<name>A0ABM1RS71_CAMSA</name>
<dbReference type="PANTHER" id="PTHR15503">
    <property type="entry name" value="LDOC1 RELATED"/>
    <property type="match status" value="1"/>
</dbReference>
<sequence>MVELVEQAAMVERGLEEEAYDLRSTQQKATKGAKSLKRAGDNRGAGSGKNNQQCNMCGKRHGGVCWSTSGKCFHCGKIGHTWANCSERDNNYRRCGKPGHFARECRGNIIGGHQGSKNQGILPPPPKRQAIGSRVYAVADEDGAEPMGVVDGSPVASTIADGSPVAAGRGNNGGLPCRRVWMKIETAGTQVVGSSRTYRDVHVVIEGVELLGNFIEMELRRYEVIFGIDWLKRHDANLDCRGARVTINRSEGNLVFLGVVTNNGIPIILMIHTEELQWNRPEAYLATISIEGGDTTVELDDIPVASEYADVFEPLKGPPPDRGDYFTIELDPGTAPISKAPYRLAPTEMAELKKQLDL</sequence>
<dbReference type="Pfam" id="PF08284">
    <property type="entry name" value="RVP_2"/>
    <property type="match status" value="1"/>
</dbReference>
<dbReference type="PROSITE" id="PS50158">
    <property type="entry name" value="ZF_CCHC"/>
    <property type="match status" value="2"/>
</dbReference>
<keyword evidence="4" id="KW-1185">Reference proteome</keyword>
<dbReference type="Gene3D" id="2.40.70.10">
    <property type="entry name" value="Acid Proteases"/>
    <property type="match status" value="1"/>
</dbReference>
<evidence type="ECO:0000256" key="1">
    <source>
        <dbReference type="PROSITE-ProRule" id="PRU00047"/>
    </source>
</evidence>
<keyword evidence="1" id="KW-0863">Zinc-finger</keyword>
<dbReference type="Gene3D" id="4.10.60.10">
    <property type="entry name" value="Zinc finger, CCHC-type"/>
    <property type="match status" value="1"/>
</dbReference>
<evidence type="ECO:0000259" key="3">
    <source>
        <dbReference type="PROSITE" id="PS50158"/>
    </source>
</evidence>
<reference evidence="5" key="2">
    <citation type="submission" date="2025-08" db="UniProtKB">
        <authorList>
            <consortium name="RefSeq"/>
        </authorList>
    </citation>
    <scope>IDENTIFICATION</scope>
    <source>
        <tissue evidence="5">Leaf</tissue>
    </source>
</reference>
<dbReference type="SUPFAM" id="SSF57756">
    <property type="entry name" value="Retrovirus zinc finger-like domains"/>
    <property type="match status" value="1"/>
</dbReference>
<dbReference type="Proteomes" id="UP000694864">
    <property type="component" value="Chromosome 6"/>
</dbReference>
<evidence type="ECO:0000256" key="2">
    <source>
        <dbReference type="SAM" id="MobiDB-lite"/>
    </source>
</evidence>
<dbReference type="InterPro" id="IPR036875">
    <property type="entry name" value="Znf_CCHC_sf"/>
</dbReference>
<proteinExistence type="predicted"/>
<dbReference type="SMART" id="SM00343">
    <property type="entry name" value="ZnF_C2HC"/>
    <property type="match status" value="2"/>
</dbReference>
<accession>A0ABM1RS71</accession>
<dbReference type="GeneID" id="109133309"/>